<dbReference type="EMBL" id="JALJOT010000007">
    <property type="protein sequence ID" value="KAK9909158.1"/>
    <property type="molecule type" value="Genomic_DNA"/>
</dbReference>
<accession>A0ABR2YQF1</accession>
<evidence type="ECO:0008006" key="3">
    <source>
        <dbReference type="Google" id="ProtNLM"/>
    </source>
</evidence>
<organism evidence="1 2">
    <name type="scientific">Coccomyxa subellipsoidea</name>
    <dbReference type="NCBI Taxonomy" id="248742"/>
    <lineage>
        <taxon>Eukaryota</taxon>
        <taxon>Viridiplantae</taxon>
        <taxon>Chlorophyta</taxon>
        <taxon>core chlorophytes</taxon>
        <taxon>Trebouxiophyceae</taxon>
        <taxon>Trebouxiophyceae incertae sedis</taxon>
        <taxon>Coccomyxaceae</taxon>
        <taxon>Coccomyxa</taxon>
    </lineage>
</organism>
<reference evidence="1 2" key="1">
    <citation type="journal article" date="2024" name="Nat. Commun.">
        <title>Phylogenomics reveals the evolutionary origins of lichenization in chlorophyte algae.</title>
        <authorList>
            <person name="Puginier C."/>
            <person name="Libourel C."/>
            <person name="Otte J."/>
            <person name="Skaloud P."/>
            <person name="Haon M."/>
            <person name="Grisel S."/>
            <person name="Petersen M."/>
            <person name="Berrin J.G."/>
            <person name="Delaux P.M."/>
            <person name="Dal Grande F."/>
            <person name="Keller J."/>
        </authorList>
    </citation>
    <scope>NUCLEOTIDE SEQUENCE [LARGE SCALE GENOMIC DNA]</scope>
    <source>
        <strain evidence="1 2">SAG 216-7</strain>
    </source>
</reference>
<dbReference type="SUPFAM" id="SSF56219">
    <property type="entry name" value="DNase I-like"/>
    <property type="match status" value="1"/>
</dbReference>
<gene>
    <name evidence="1" type="ORF">WJX75_007958</name>
</gene>
<dbReference type="Proteomes" id="UP001491310">
    <property type="component" value="Unassembled WGS sequence"/>
</dbReference>
<protein>
    <recommendedName>
        <fullName evidence="3">Endonuclease/exonuclease/phosphatase domain-containing protein</fullName>
    </recommendedName>
</protein>
<comment type="caution">
    <text evidence="1">The sequence shown here is derived from an EMBL/GenBank/DDBJ whole genome shotgun (WGS) entry which is preliminary data.</text>
</comment>
<name>A0ABR2YQF1_9CHLO</name>
<keyword evidence="2" id="KW-1185">Reference proteome</keyword>
<dbReference type="Gene3D" id="3.60.10.10">
    <property type="entry name" value="Endonuclease/exonuclease/phosphatase"/>
    <property type="match status" value="1"/>
</dbReference>
<sequence>MTRHHPVDWEDQRNSLARAEPRRGRRLTLAATAHCPGGPLVVYSCHLEVFCGIFSRIAQFADILCDCRQQIRKGLFHQAILGDLNTMAHGLARLSPKYCCDKMRFWTIGRPEALFWHRNLITVPDTNFLPDGDWQSAGEMEVGKAPVNEKLLSWGMPEHVCRDALNPGFEDPFDPVATITLDNPNFRIFGYGLVKGKLDWVLLRRLTVVTKQVGNHDYSASDHKWLCADVTFSSLES</sequence>
<dbReference type="InterPro" id="IPR036691">
    <property type="entry name" value="Endo/exonu/phosph_ase_sf"/>
</dbReference>
<evidence type="ECO:0000313" key="1">
    <source>
        <dbReference type="EMBL" id="KAK9909158.1"/>
    </source>
</evidence>
<proteinExistence type="predicted"/>
<evidence type="ECO:0000313" key="2">
    <source>
        <dbReference type="Proteomes" id="UP001491310"/>
    </source>
</evidence>